<evidence type="ECO:0000256" key="6">
    <source>
        <dbReference type="SAM" id="Coils"/>
    </source>
</evidence>
<evidence type="ECO:0000313" key="10">
    <source>
        <dbReference type="Proteomes" id="UP000696485"/>
    </source>
</evidence>
<organism evidence="9 10">
    <name type="scientific">Podila minutissima</name>
    <dbReference type="NCBI Taxonomy" id="64525"/>
    <lineage>
        <taxon>Eukaryota</taxon>
        <taxon>Fungi</taxon>
        <taxon>Fungi incertae sedis</taxon>
        <taxon>Mucoromycota</taxon>
        <taxon>Mortierellomycotina</taxon>
        <taxon>Mortierellomycetes</taxon>
        <taxon>Mortierellales</taxon>
        <taxon>Mortierellaceae</taxon>
        <taxon>Podila</taxon>
    </lineage>
</organism>
<reference evidence="9" key="1">
    <citation type="journal article" date="2020" name="Fungal Divers.">
        <title>Resolving the Mortierellaceae phylogeny through synthesis of multi-gene phylogenetics and phylogenomics.</title>
        <authorList>
            <person name="Vandepol N."/>
            <person name="Liber J."/>
            <person name="Desiro A."/>
            <person name="Na H."/>
            <person name="Kennedy M."/>
            <person name="Barry K."/>
            <person name="Grigoriev I.V."/>
            <person name="Miller A.N."/>
            <person name="O'Donnell K."/>
            <person name="Stajich J.E."/>
            <person name="Bonito G."/>
        </authorList>
    </citation>
    <scope>NUCLEOTIDE SEQUENCE</scope>
    <source>
        <strain evidence="9">NVP1</strain>
    </source>
</reference>
<feature type="domain" description="GRIP" evidence="8">
    <location>
        <begin position="1267"/>
        <end position="1315"/>
    </location>
</feature>
<evidence type="ECO:0000256" key="5">
    <source>
        <dbReference type="ARBA" id="ARBA00023136"/>
    </source>
</evidence>
<feature type="coiled-coil region" evidence="6">
    <location>
        <begin position="290"/>
        <end position="481"/>
    </location>
</feature>
<feature type="region of interest" description="Disordered" evidence="7">
    <location>
        <begin position="923"/>
        <end position="994"/>
    </location>
</feature>
<feature type="compositionally biased region" description="Low complexity" evidence="7">
    <location>
        <begin position="24"/>
        <end position="67"/>
    </location>
</feature>
<dbReference type="PANTHER" id="PTHR23157">
    <property type="entry name" value="GRIP AND COILED-COIL DOMAIN-CONTAINING PROTEIN 1"/>
    <property type="match status" value="1"/>
</dbReference>
<feature type="region of interest" description="Disordered" evidence="7">
    <location>
        <begin position="1"/>
        <end position="79"/>
    </location>
</feature>
<gene>
    <name evidence="9" type="ORF">BG006_005494</name>
</gene>
<dbReference type="InterPro" id="IPR000237">
    <property type="entry name" value="GRIP_dom"/>
</dbReference>
<feature type="region of interest" description="Disordered" evidence="7">
    <location>
        <begin position="1207"/>
        <end position="1229"/>
    </location>
</feature>
<sequence>MFSTLKDRLNTGLTTRHGGGGTGATPTSTTPAASGLSDARSSSDSNGSGTVSLTSQDTTNSSQSSKALPPPPSPSASSFVSRISTAAAGLSNSGLPSASLFRRPLQASRSSSELGHMGSFYSSGSLASSSSPLSPGARNWAVLVQKLTLDPIQEPADPEQLEKIRSSYKSIGDKQVEGAAAAASTPTTTVPEAVIEKLEVLQRYEARFPGEDTQMGSERRKISASATSGTGTIASSQDLASAFKRIVQEKVAIETILKASTPLEDLGDVEALEAHLQNMSSKTEMSMQEIRRLSDELRDAKKLKEVHELEAESQASMIENLQEQLSEAALVQDQALVRELEMLQSKQEIQRQLNESRQAEESLKALLSGNEEKLRKDIEDSLEKEHSQQIEQLQLEHRSLVKESEETASALAKEAQRLKAQVEDLETDKVSFTTALMSEKEIIRSLQENHTKEVQSLQSKIDELTTLTEAQIQELDDLKAKTTSLSLEREAQDLSVLSPTLTNNSTDDLALHNLHDKISALTSALASSKDREMSLITQLEKAHQYTPQPPSPQPVDSPEQLKALKQEREELSKKLAHLERVHQGTERDSQEKVKSFEHELKLLLEQKSRLEAQVQEKSDLLQQEQDRVAYEIERVTLELTAVKTAERFASSKVTELSKDRDQVVEKVIALEGRLERLKECKHGQEQSLTSQIEMLSEEKSRMLKKIQGLEAEHAKALDEVEIVRLELREANDRVSRSESQVQELENRVAYDKDQSDLEGRLSSVTAELETRGMDLIRTENLLSTLQESSKAEHSELSILVKTLTMERDTLKAEQTTLAAQIQELKSTLDGTATLLSDKENLLRILEQDNSHMSKSKTESQEKADELQSQLHSLTARERSLKESLELAKETIHQRDQDLEELQKAKVSLDDSLQKSTSLLKATQQEIKKQEKEKKQSEEEAEMAKLSALNAQQEIKSLTDKSSSNTSSLTTELNKAQGTLAKTERERDELTKGKSSLQDQIQRLKAELKALQATLDNSETQLAEYKHLLAESRDRADTLEELTSIARRVAETKVTEFEAMVARVTQLEISLSQAQEEIEEVKSSREIEFVEARMEAEKDIAELQALAETGDQEIARLKDVEEEHMAMIEDLEKERDSSKERIGVLELDVCKLNELKEQLELDLNTEKSLVQDQKALEQQAEECKNRECHLRTLNKTLKDEIRKLQKQIPGYSPQPSPSLHSPYTSGFPATPMPGNVSANCTGPRAMSLSSLMTPPGTPRFSRPLFQNAPDEDVNIEYLKNVMLSFMEHKERRIQLVPVVAQMLRLTPEETKRFSRNA</sequence>
<feature type="compositionally biased region" description="Basic and acidic residues" evidence="7">
    <location>
        <begin position="925"/>
        <end position="937"/>
    </location>
</feature>
<dbReference type="Pfam" id="PF01465">
    <property type="entry name" value="GRIP"/>
    <property type="match status" value="1"/>
</dbReference>
<comment type="subcellular location">
    <subcellularLocation>
        <location evidence="2">Cytoplasm</location>
    </subcellularLocation>
    <subcellularLocation>
        <location evidence="1">Endomembrane system</location>
        <topology evidence="1">Peripheral membrane protein</topology>
    </subcellularLocation>
</comment>
<dbReference type="GO" id="GO:0005794">
    <property type="term" value="C:Golgi apparatus"/>
    <property type="evidence" value="ECO:0007669"/>
    <property type="project" value="TreeGrafter"/>
</dbReference>
<evidence type="ECO:0000259" key="8">
    <source>
        <dbReference type="PROSITE" id="PS50913"/>
    </source>
</evidence>
<dbReference type="SMART" id="SM00755">
    <property type="entry name" value="Grip"/>
    <property type="match status" value="1"/>
</dbReference>
<evidence type="ECO:0000256" key="1">
    <source>
        <dbReference type="ARBA" id="ARBA00004184"/>
    </source>
</evidence>
<dbReference type="InterPro" id="IPR051952">
    <property type="entry name" value="Golgi-autophagy_related"/>
</dbReference>
<protein>
    <recommendedName>
        <fullName evidence="8">GRIP domain-containing protein</fullName>
    </recommendedName>
</protein>
<comment type="caution">
    <text evidence="9">The sequence shown here is derived from an EMBL/GenBank/DDBJ whole genome shotgun (WGS) entry which is preliminary data.</text>
</comment>
<keyword evidence="3" id="KW-0963">Cytoplasm</keyword>
<proteinExistence type="predicted"/>
<dbReference type="PROSITE" id="PS50913">
    <property type="entry name" value="GRIP"/>
    <property type="match status" value="1"/>
</dbReference>
<evidence type="ECO:0000256" key="7">
    <source>
        <dbReference type="SAM" id="MobiDB-lite"/>
    </source>
</evidence>
<keyword evidence="4 6" id="KW-0175">Coiled coil</keyword>
<dbReference type="Proteomes" id="UP000696485">
    <property type="component" value="Unassembled WGS sequence"/>
</dbReference>
<keyword evidence="5" id="KW-0472">Membrane</keyword>
<evidence type="ECO:0000313" key="9">
    <source>
        <dbReference type="EMBL" id="KAF9337283.1"/>
    </source>
</evidence>
<keyword evidence="10" id="KW-1185">Reference proteome</keyword>
<feature type="region of interest" description="Disordered" evidence="7">
    <location>
        <begin position="848"/>
        <end position="868"/>
    </location>
</feature>
<evidence type="ECO:0000256" key="2">
    <source>
        <dbReference type="ARBA" id="ARBA00004496"/>
    </source>
</evidence>
<name>A0A9P5VR29_9FUNG</name>
<feature type="compositionally biased region" description="Basic and acidic residues" evidence="7">
    <location>
        <begin position="981"/>
        <end position="991"/>
    </location>
</feature>
<evidence type="ECO:0000256" key="4">
    <source>
        <dbReference type="ARBA" id="ARBA00023054"/>
    </source>
</evidence>
<dbReference type="EMBL" id="JAAAUY010000031">
    <property type="protein sequence ID" value="KAF9337283.1"/>
    <property type="molecule type" value="Genomic_DNA"/>
</dbReference>
<feature type="compositionally biased region" description="Low complexity" evidence="7">
    <location>
        <begin position="959"/>
        <end position="974"/>
    </location>
</feature>
<dbReference type="PANTHER" id="PTHR23157:SF25">
    <property type="entry name" value="GRIP AND COILED-COIL DOMAIN-CONTAINING PROTEIN 1"/>
    <property type="match status" value="1"/>
</dbReference>
<feature type="coiled-coil region" evidence="6">
    <location>
        <begin position="692"/>
        <end position="747"/>
    </location>
</feature>
<accession>A0A9P5VR29</accession>
<feature type="coiled-coil region" evidence="6">
    <location>
        <begin position="561"/>
        <end position="627"/>
    </location>
</feature>
<evidence type="ECO:0000256" key="3">
    <source>
        <dbReference type="ARBA" id="ARBA00022490"/>
    </source>
</evidence>
<feature type="compositionally biased region" description="Basic and acidic residues" evidence="7">
    <location>
        <begin position="848"/>
        <end position="865"/>
    </location>
</feature>
<dbReference type="SUPFAM" id="SSF57997">
    <property type="entry name" value="Tropomyosin"/>
    <property type="match status" value="1"/>
</dbReference>